<dbReference type="GO" id="GO:0031966">
    <property type="term" value="C:mitochondrial membrane"/>
    <property type="evidence" value="ECO:0007669"/>
    <property type="project" value="UniProtKB-SubCell"/>
</dbReference>
<dbReference type="Gene3D" id="1.25.10.10">
    <property type="entry name" value="Leucine-rich Repeat Variant"/>
    <property type="match status" value="1"/>
</dbReference>
<evidence type="ECO:0000256" key="5">
    <source>
        <dbReference type="ARBA" id="ARBA00023128"/>
    </source>
</evidence>
<protein>
    <submittedName>
        <fullName evidence="9">Armadillo repeat-containing protein 10</fullName>
    </submittedName>
</protein>
<dbReference type="SUPFAM" id="SSF48371">
    <property type="entry name" value="ARM repeat"/>
    <property type="match status" value="1"/>
</dbReference>
<keyword evidence="5" id="KW-0496">Mitochondrion</keyword>
<keyword evidence="10" id="KW-1185">Reference proteome</keyword>
<keyword evidence="3 7" id="KW-0812">Transmembrane</keyword>
<sequence>MNEREVSKVAFCSAVFAGFAYVGYTFFRNQIGKRKHKKNERKGVYLRRLSQTTQTDEMMRAELDGAAGTLTVKPRSVQERIRELNLQARLFADTMLAIQTQDTGARRPHYRSSQCTPWSSPRILSPVDVRLMTSSRSHEQLASPRGRALLSTRRRRLTGPSEVPATTATAGDLRRLEDIVKQTRELDREEASLLIKLARYSDADVTKKTLVTIGNCCAFTANQGLFRHEGLLPVLSAHLLHPCPEVQIAAAQTASNMALNHDNQEHMQDCTEVLLAMLETEDDDVLEAVLSCLVNVAVLDRWHELFTPHLSILYSFVDEAPPRLQMHALRLLVNLACNDVTIPALLAAQGPRKLLYYLEPSTEETVLLRLVTLLASLTSAAARLKINPALDLPPAQKVAAPDTMYAQLFGVGVRQRLSHKAAALATHHASEDIRLQADRLRQALDG</sequence>
<proteinExistence type="predicted"/>
<name>A0A6A4XEE4_AMPAM</name>
<dbReference type="OrthoDB" id="10017790at2759"/>
<accession>A0A6A4XEE4</accession>
<gene>
    <name evidence="9" type="primary">ARMC10</name>
    <name evidence="9" type="ORF">FJT64_016451</name>
</gene>
<evidence type="ECO:0000313" key="9">
    <source>
        <dbReference type="EMBL" id="KAF0312871.1"/>
    </source>
</evidence>
<evidence type="ECO:0000256" key="3">
    <source>
        <dbReference type="ARBA" id="ARBA00022692"/>
    </source>
</evidence>
<reference evidence="9 10" key="1">
    <citation type="submission" date="2019-07" db="EMBL/GenBank/DDBJ databases">
        <title>Draft genome assembly of a fouling barnacle, Amphibalanus amphitrite (Darwin, 1854): The first reference genome for Thecostraca.</title>
        <authorList>
            <person name="Kim W."/>
        </authorList>
    </citation>
    <scope>NUCLEOTIDE SEQUENCE [LARGE SCALE GENOMIC DNA]</scope>
    <source>
        <strain evidence="9">SNU_AA5</strain>
        <tissue evidence="9">Soma without cirri and trophi</tissue>
    </source>
</reference>
<feature type="domain" description="Armadillo repeat-containing" evidence="8">
    <location>
        <begin position="192"/>
        <end position="379"/>
    </location>
</feature>
<dbReference type="InterPro" id="IPR016024">
    <property type="entry name" value="ARM-type_fold"/>
</dbReference>
<dbReference type="AlphaFoldDB" id="A0A6A4XEE4"/>
<comment type="caution">
    <text evidence="9">The sequence shown here is derived from an EMBL/GenBank/DDBJ whole genome shotgun (WGS) entry which is preliminary data.</text>
</comment>
<evidence type="ECO:0000256" key="2">
    <source>
        <dbReference type="ARBA" id="ARBA00004325"/>
    </source>
</evidence>
<comment type="subcellular location">
    <subcellularLocation>
        <location evidence="1">Membrane</location>
        <topology evidence="1">Single-pass membrane protein</topology>
    </subcellularLocation>
    <subcellularLocation>
        <location evidence="2">Mitochondrion membrane</location>
    </subcellularLocation>
</comment>
<dbReference type="InterPro" id="IPR051303">
    <property type="entry name" value="Armcx_regulator"/>
</dbReference>
<dbReference type="Proteomes" id="UP000440578">
    <property type="component" value="Unassembled WGS sequence"/>
</dbReference>
<evidence type="ECO:0000313" key="10">
    <source>
        <dbReference type="Proteomes" id="UP000440578"/>
    </source>
</evidence>
<evidence type="ECO:0000259" key="8">
    <source>
        <dbReference type="Pfam" id="PF04826"/>
    </source>
</evidence>
<dbReference type="Pfam" id="PF04826">
    <property type="entry name" value="Arm_2"/>
    <property type="match status" value="1"/>
</dbReference>
<dbReference type="PANTHER" id="PTHR15712">
    <property type="entry name" value="ARMADILLO REPEAT CONTAINING PROTEIN"/>
    <property type="match status" value="1"/>
</dbReference>
<evidence type="ECO:0000256" key="7">
    <source>
        <dbReference type="SAM" id="Phobius"/>
    </source>
</evidence>
<organism evidence="9 10">
    <name type="scientific">Amphibalanus amphitrite</name>
    <name type="common">Striped barnacle</name>
    <name type="synonym">Balanus amphitrite</name>
    <dbReference type="NCBI Taxonomy" id="1232801"/>
    <lineage>
        <taxon>Eukaryota</taxon>
        <taxon>Metazoa</taxon>
        <taxon>Ecdysozoa</taxon>
        <taxon>Arthropoda</taxon>
        <taxon>Crustacea</taxon>
        <taxon>Multicrustacea</taxon>
        <taxon>Cirripedia</taxon>
        <taxon>Thoracica</taxon>
        <taxon>Thoracicalcarea</taxon>
        <taxon>Balanomorpha</taxon>
        <taxon>Balanoidea</taxon>
        <taxon>Balanidae</taxon>
        <taxon>Amphibalaninae</taxon>
        <taxon>Amphibalanus</taxon>
    </lineage>
</organism>
<keyword evidence="4 7" id="KW-1133">Transmembrane helix</keyword>
<evidence type="ECO:0000256" key="1">
    <source>
        <dbReference type="ARBA" id="ARBA00004167"/>
    </source>
</evidence>
<dbReference type="EMBL" id="VIIS01000128">
    <property type="protein sequence ID" value="KAF0312871.1"/>
    <property type="molecule type" value="Genomic_DNA"/>
</dbReference>
<dbReference type="InterPro" id="IPR011989">
    <property type="entry name" value="ARM-like"/>
</dbReference>
<feature type="transmembrane region" description="Helical" evidence="7">
    <location>
        <begin position="6"/>
        <end position="27"/>
    </location>
</feature>
<dbReference type="InterPro" id="IPR006911">
    <property type="entry name" value="ARM-rpt_dom"/>
</dbReference>
<evidence type="ECO:0000256" key="4">
    <source>
        <dbReference type="ARBA" id="ARBA00022989"/>
    </source>
</evidence>
<keyword evidence="6 7" id="KW-0472">Membrane</keyword>
<dbReference type="PANTHER" id="PTHR15712:SF23">
    <property type="entry name" value="ARMADILLO REPEAT CONTAINING 10"/>
    <property type="match status" value="1"/>
</dbReference>
<evidence type="ECO:0000256" key="6">
    <source>
        <dbReference type="ARBA" id="ARBA00023136"/>
    </source>
</evidence>